<comment type="caution">
    <text evidence="1">The sequence shown here is derived from an EMBL/GenBank/DDBJ whole genome shotgun (WGS) entry which is preliminary data.</text>
</comment>
<dbReference type="InterPro" id="IPR018775">
    <property type="entry name" value="RlaP"/>
</dbReference>
<dbReference type="Proteomes" id="UP000316781">
    <property type="component" value="Unassembled WGS sequence"/>
</dbReference>
<organism evidence="1 2">
    <name type="scientific">Methylosinus sporium</name>
    <dbReference type="NCBI Taxonomy" id="428"/>
    <lineage>
        <taxon>Bacteria</taxon>
        <taxon>Pseudomonadati</taxon>
        <taxon>Pseudomonadota</taxon>
        <taxon>Alphaproteobacteria</taxon>
        <taxon>Hyphomicrobiales</taxon>
        <taxon>Methylocystaceae</taxon>
        <taxon>Methylosinus</taxon>
    </lineage>
</organism>
<gene>
    <name evidence="1" type="ORF">FM996_06085</name>
</gene>
<dbReference type="RefSeq" id="WP_142862272.1">
    <property type="nucleotide sequence ID" value="NZ_VJMF01000024.1"/>
</dbReference>
<reference evidence="1 2" key="1">
    <citation type="submission" date="2019-07" db="EMBL/GenBank/DDBJ databases">
        <title>Ln-dependent methylotrophs.</title>
        <authorList>
            <person name="Tani A."/>
        </authorList>
    </citation>
    <scope>NUCLEOTIDE SEQUENCE [LARGE SCALE GENOMIC DNA]</scope>
    <source>
        <strain evidence="1 2">SM89A</strain>
    </source>
</reference>
<dbReference type="GO" id="GO:0016740">
    <property type="term" value="F:transferase activity"/>
    <property type="evidence" value="ECO:0007669"/>
    <property type="project" value="UniProtKB-KW"/>
</dbReference>
<sequence length="268" mass="30865">MDPGIVEKIQKRLDDLQIAERVAIPLAVESGSRAWGFPSPDSDYDCRFIYIRRSADYLSPWRKRDVIETPLDEIFDVNGWDLGKALQLLLKGNAVVIEWLTSPIDYRRDREFADAFLTLARETVDRERIAYHYLHLGERHRRAYFSDDKNVRRKKLFYALRPAAALRWLRLYPNERIAPMRFQELMAQCDPPAEVAAIVEALLVEKSRSSEMGTGPVDPVLAAFIDAEFASARNSLRPTERRIEREAIERAEAFFLAALRCHGPDGVM</sequence>
<dbReference type="Pfam" id="PF10127">
    <property type="entry name" value="RlaP"/>
    <property type="match status" value="1"/>
</dbReference>
<dbReference type="PANTHER" id="PTHR34817">
    <property type="entry name" value="NUCLEOTIDYLTRANSFERASE"/>
    <property type="match status" value="1"/>
</dbReference>
<dbReference type="PANTHER" id="PTHR34817:SF2">
    <property type="entry name" value="NUCLEOTIDYLTRANSFERASE"/>
    <property type="match status" value="1"/>
</dbReference>
<keyword evidence="1" id="KW-0808">Transferase</keyword>
<dbReference type="AlphaFoldDB" id="A0A549T2I4"/>
<proteinExistence type="predicted"/>
<protein>
    <submittedName>
        <fullName evidence="1">Nucleotidyltransferase domain-containing protein</fullName>
    </submittedName>
</protein>
<evidence type="ECO:0000313" key="1">
    <source>
        <dbReference type="EMBL" id="TRL36086.1"/>
    </source>
</evidence>
<dbReference type="EMBL" id="VJMF01000024">
    <property type="protein sequence ID" value="TRL36086.1"/>
    <property type="molecule type" value="Genomic_DNA"/>
</dbReference>
<name>A0A549T2I4_METSR</name>
<evidence type="ECO:0000313" key="2">
    <source>
        <dbReference type="Proteomes" id="UP000316781"/>
    </source>
</evidence>
<accession>A0A549T2I4</accession>